<name>A0A176VDP7_MARPO</name>
<evidence type="ECO:0000256" key="10">
    <source>
        <dbReference type="ARBA" id="ARBA00023158"/>
    </source>
</evidence>
<evidence type="ECO:0000256" key="9">
    <source>
        <dbReference type="ARBA" id="ARBA00022884"/>
    </source>
</evidence>
<dbReference type="InterPro" id="IPR026610">
    <property type="entry name" value="Hen1"/>
</dbReference>
<dbReference type="InterPro" id="IPR013217">
    <property type="entry name" value="Methyltransf_12"/>
</dbReference>
<evidence type="ECO:0000256" key="7">
    <source>
        <dbReference type="ARBA" id="ARBA00022723"/>
    </source>
</evidence>
<dbReference type="InterPro" id="IPR001179">
    <property type="entry name" value="PPIase_FKBP_dom"/>
</dbReference>
<dbReference type="GO" id="GO:0003723">
    <property type="term" value="F:RNA binding"/>
    <property type="evidence" value="ECO:0007669"/>
    <property type="project" value="UniProtKB-UniRule"/>
</dbReference>
<reference evidence="20" key="3">
    <citation type="journal article" date="2020" name="Curr. Biol.">
        <title>Chromatin organization in early land plants reveals an ancestral association between H3K27me3, transposons, and constitutive heterochromatin.</title>
        <authorList>
            <person name="Montgomery S.A."/>
            <person name="Tanizawa Y."/>
            <person name="Galik B."/>
            <person name="Wang N."/>
            <person name="Ito T."/>
            <person name="Mochizuki T."/>
            <person name="Akimcheva S."/>
            <person name="Bowman J.L."/>
            <person name="Cognat V."/>
            <person name="Marechal-Drouard L."/>
            <person name="Ekker H."/>
            <person name="Hong S.F."/>
            <person name="Kohchi T."/>
            <person name="Lin S.S."/>
            <person name="Liu L.D."/>
            <person name="Nakamura Y."/>
            <person name="Valeeva L.R."/>
            <person name="Shakirov E.V."/>
            <person name="Shippen D.E."/>
            <person name="Wei W.L."/>
            <person name="Yagura M."/>
            <person name="Yamaoka S."/>
            <person name="Yamato K.T."/>
            <person name="Liu C."/>
            <person name="Berger F."/>
        </authorList>
    </citation>
    <scope>NUCLEOTIDE SEQUENCE [LARGE SCALE GENOMIC DNA]</scope>
    <source>
        <strain evidence="20">Tak-1</strain>
    </source>
</reference>
<dbReference type="Proteomes" id="UP000077202">
    <property type="component" value="Unassembled WGS sequence"/>
</dbReference>
<keyword evidence="10" id="KW-0943">RNA-mediated gene silencing</keyword>
<evidence type="ECO:0000313" key="20">
    <source>
        <dbReference type="Proteomes" id="UP001162541"/>
    </source>
</evidence>
<dbReference type="PROSITE" id="PS50137">
    <property type="entry name" value="DS_RBD"/>
    <property type="match status" value="1"/>
</dbReference>
<dbReference type="Pfam" id="PF08242">
    <property type="entry name" value="Methyltransf_12"/>
    <property type="match status" value="1"/>
</dbReference>
<comment type="cofactor">
    <cofactor evidence="1">
        <name>Mg(2+)</name>
        <dbReference type="ChEBI" id="CHEBI:18420"/>
    </cofactor>
</comment>
<comment type="similarity">
    <text evidence="2">Belongs to the methyltransferase superfamily. HEN1 family.</text>
</comment>
<gene>
    <name evidence="18" type="ORF">AXG93_4101s1020</name>
    <name evidence="17" type="ORF">Mp_3g16010</name>
</gene>
<evidence type="ECO:0000256" key="1">
    <source>
        <dbReference type="ARBA" id="ARBA00001946"/>
    </source>
</evidence>
<dbReference type="InterPro" id="IPR040813">
    <property type="entry name" value="Hen1_Lam_C"/>
</dbReference>
<dbReference type="Pfam" id="PF17842">
    <property type="entry name" value="dsRBD2"/>
    <property type="match status" value="1"/>
</dbReference>
<evidence type="ECO:0000256" key="11">
    <source>
        <dbReference type="ARBA" id="ARBA00029569"/>
    </source>
</evidence>
<keyword evidence="5" id="KW-0808">Transferase</keyword>
<dbReference type="EC" id="2.1.1.386" evidence="12"/>
<dbReference type="EMBL" id="LVLJ01004129">
    <property type="protein sequence ID" value="OAE18115.1"/>
    <property type="molecule type" value="Genomic_DNA"/>
</dbReference>
<dbReference type="InterPro" id="IPR029063">
    <property type="entry name" value="SAM-dependent_MTases_sf"/>
</dbReference>
<dbReference type="EMBL" id="AP019868">
    <property type="protein sequence ID" value="BBN05794.1"/>
    <property type="molecule type" value="Genomic_DNA"/>
</dbReference>
<dbReference type="Gene3D" id="3.10.50.40">
    <property type="match status" value="1"/>
</dbReference>
<keyword evidence="6" id="KW-0949">S-adenosyl-L-methionine</keyword>
<dbReference type="PANTHER" id="PTHR21404:SF3">
    <property type="entry name" value="SMALL RNA 2'-O-METHYLTRANSFERASE"/>
    <property type="match status" value="1"/>
</dbReference>
<dbReference type="SUPFAM" id="SSF54534">
    <property type="entry name" value="FKBP-like"/>
    <property type="match status" value="1"/>
</dbReference>
<dbReference type="GO" id="GO:0030422">
    <property type="term" value="P:siRNA processing"/>
    <property type="evidence" value="ECO:0007669"/>
    <property type="project" value="TreeGrafter"/>
</dbReference>
<evidence type="ECO:0000313" key="17">
    <source>
        <dbReference type="EMBL" id="BBN05794.1"/>
    </source>
</evidence>
<accession>A0A176VDP7</accession>
<dbReference type="InterPro" id="IPR014720">
    <property type="entry name" value="dsRBD_dom"/>
</dbReference>
<dbReference type="Pfam" id="PF00254">
    <property type="entry name" value="FKBP_C"/>
    <property type="match status" value="1"/>
</dbReference>
<dbReference type="GO" id="GO:0003755">
    <property type="term" value="F:peptidyl-prolyl cis-trans isomerase activity"/>
    <property type="evidence" value="ECO:0007669"/>
    <property type="project" value="InterPro"/>
</dbReference>
<evidence type="ECO:0000256" key="15">
    <source>
        <dbReference type="SAM" id="MobiDB-lite"/>
    </source>
</evidence>
<evidence type="ECO:0000256" key="13">
    <source>
        <dbReference type="ARBA" id="ARBA00048418"/>
    </source>
</evidence>
<keyword evidence="19" id="KW-1185">Reference proteome</keyword>
<comment type="catalytic activity">
    <reaction evidence="13">
        <text>small RNA 3'-end nucleotide + S-adenosyl-L-methionine = small RNA 3'-end 2'-O-methylnucleotide + S-adenosyl-L-homocysteine + H(+)</text>
        <dbReference type="Rhea" id="RHEA:37887"/>
        <dbReference type="Rhea" id="RHEA-COMP:10415"/>
        <dbReference type="Rhea" id="RHEA-COMP:10416"/>
        <dbReference type="ChEBI" id="CHEBI:15378"/>
        <dbReference type="ChEBI" id="CHEBI:57856"/>
        <dbReference type="ChEBI" id="CHEBI:59789"/>
        <dbReference type="ChEBI" id="CHEBI:74896"/>
        <dbReference type="ChEBI" id="CHEBI:74898"/>
        <dbReference type="EC" id="2.1.1.386"/>
    </reaction>
</comment>
<evidence type="ECO:0000256" key="4">
    <source>
        <dbReference type="ARBA" id="ARBA00022603"/>
    </source>
</evidence>
<dbReference type="SUPFAM" id="SSF54768">
    <property type="entry name" value="dsRNA-binding domain-like"/>
    <property type="match status" value="2"/>
</dbReference>
<dbReference type="GO" id="GO:0005737">
    <property type="term" value="C:cytoplasm"/>
    <property type="evidence" value="ECO:0007669"/>
    <property type="project" value="TreeGrafter"/>
</dbReference>
<reference evidence="18 19" key="1">
    <citation type="submission" date="2016-03" db="EMBL/GenBank/DDBJ databases">
        <title>Mechanisms controlling the formation of the plant cell surface in tip-growing cells are functionally conserved among land plants.</title>
        <authorList>
            <person name="Honkanen S."/>
            <person name="Jones V.A."/>
            <person name="Morieri G."/>
            <person name="Champion C."/>
            <person name="Hetherington A.J."/>
            <person name="Kelly S."/>
            <person name="Saint-Marcoux D."/>
            <person name="Proust H."/>
            <person name="Prescott H."/>
            <person name="Dolan L."/>
        </authorList>
    </citation>
    <scope>NUCLEOTIDE SEQUENCE [LARGE SCALE GENOMIC DNA]</scope>
    <source>
        <strain evidence="19">cv. Tak-1 and cv. Tak-2</strain>
        <tissue evidence="18">Whole gametophyte</tissue>
    </source>
</reference>
<keyword evidence="7" id="KW-0479">Metal-binding</keyword>
<dbReference type="Pfam" id="PF18441">
    <property type="entry name" value="Hen1_Lam_C"/>
    <property type="match status" value="2"/>
</dbReference>
<dbReference type="GO" id="GO:0090486">
    <property type="term" value="F:small RNA 2'-O-methyltransferase activity"/>
    <property type="evidence" value="ECO:0007669"/>
    <property type="project" value="UniProtKB-EC"/>
</dbReference>
<feature type="region of interest" description="Disordered" evidence="15">
    <location>
        <begin position="450"/>
        <end position="510"/>
    </location>
</feature>
<feature type="compositionally biased region" description="Basic and acidic residues" evidence="15">
    <location>
        <begin position="466"/>
        <end position="500"/>
    </location>
</feature>
<evidence type="ECO:0000256" key="14">
    <source>
        <dbReference type="PROSITE-ProRule" id="PRU00266"/>
    </source>
</evidence>
<keyword evidence="4" id="KW-0489">Methyltransferase</keyword>
<dbReference type="Gene3D" id="3.30.160.20">
    <property type="match status" value="1"/>
</dbReference>
<evidence type="ECO:0000313" key="19">
    <source>
        <dbReference type="Proteomes" id="UP000077202"/>
    </source>
</evidence>
<dbReference type="GO" id="GO:0005634">
    <property type="term" value="C:nucleus"/>
    <property type="evidence" value="ECO:0007669"/>
    <property type="project" value="TreeGrafter"/>
</dbReference>
<dbReference type="Pfam" id="PF21224">
    <property type="entry name" value="Hen1_LCD"/>
    <property type="match status" value="1"/>
</dbReference>
<dbReference type="GO" id="GO:0001510">
    <property type="term" value="P:RNA methylation"/>
    <property type="evidence" value="ECO:0007669"/>
    <property type="project" value="InterPro"/>
</dbReference>
<dbReference type="GO" id="GO:0046872">
    <property type="term" value="F:metal ion binding"/>
    <property type="evidence" value="ECO:0007669"/>
    <property type="project" value="UniProtKB-KW"/>
</dbReference>
<sequence>MTTPKAKLYQIFQFGEGLKFQTEPVLNTSKVEADVLPGSTAFFKPNHAVQFRCTLSLPGGLTVVSDLFPRKKDAEQHASKQALEQMSVQLAKSPDVLTTDEKWENLRARIIATFTDKNVQNYNPLRQHFKAAVKREGSRYGQVPLSAIVTLDTKIHSLCKLIDRKAETNPAHAMALLCKAARNCPSVKIDTDTLCLSREEPYSPELVQELVKTRRYNEEIEAAESEKPETNLQFVAVHIPCSTDTPGFAVNLVVKPEEYYLDVIARELGVKDGGRVVFSRPVGKTHPSMRMYWCAPKELPQVQGGDSDFVNLTGGDVDGSVVADEDLLRYSLKQQEEESNGLQYPKNVRASLLMGYAVHGEVILAAVGGDWTSHGKLYALDITPSTFYRMLLQRFPQGSYKVSRGAILATKLPNVFSSRAQWKGMSPRALLIEFCQYHRLPEPVFALTAIGTSSTEPPGTPPSESSDVRTDVGEVDEPKDTKSSESDDRPCEGSDTRNDEESNAAGMQGGPFTCKVRVEWQKGSPVEFESDGPYRNRHDAQQSASLKALHQFDSWFESCMNGAYEPVLADKTNGDVDKDPLITDADDFAGIDIRDCWDPADEGFFEAEEVEDISQTDKTPPAGSMVTVRYTVRWYNDADCPEESVSNLLEKHEKFEFELGGGAVIGALDSLVSKMSVGETACVTTSSPAIGLLSALAYDIGDKRVLMESGSVMYTVRLMKYVEAPEERMEAAHFKPSLSKQRVEYALQVIKDQRAKSLIDLGCGSGSLLESLLEQPTDLRELVGVDVSHKSLIRAAKLLTLKLKNEKMAGKESLEKIDLYEGSIADYDPRLGGADVAVCIEVVEHMDPEPLEKFGSTVLGMLRPQVLIVSTPNFEYNPILQGLPWDPSTNSLKSQVEVIDGLESDVKQIRLSDHELNGCNSDISSLRSVKFRNEDHRFEWTRSEFRVWASNMAVDHSYDVKFSGVGGSGEDEGPGYASQIALFTRRKQQPSLANGCPQSKGIAADEVHLKLWHWASGP</sequence>
<dbReference type="PANTHER" id="PTHR21404">
    <property type="entry name" value="HEN1"/>
    <property type="match status" value="1"/>
</dbReference>
<organism evidence="18 19">
    <name type="scientific">Marchantia polymorpha subsp. ruderalis</name>
    <dbReference type="NCBI Taxonomy" id="1480154"/>
    <lineage>
        <taxon>Eukaryota</taxon>
        <taxon>Viridiplantae</taxon>
        <taxon>Streptophyta</taxon>
        <taxon>Embryophyta</taxon>
        <taxon>Marchantiophyta</taxon>
        <taxon>Marchantiopsida</taxon>
        <taxon>Marchantiidae</taxon>
        <taxon>Marchantiales</taxon>
        <taxon>Marchantiaceae</taxon>
        <taxon>Marchantia</taxon>
    </lineage>
</organism>
<dbReference type="SUPFAM" id="SSF53335">
    <property type="entry name" value="S-adenosyl-L-methionine-dependent methyltransferases"/>
    <property type="match status" value="1"/>
</dbReference>
<reference evidence="17" key="2">
    <citation type="journal article" date="2019" name="Curr. Biol.">
        <title>Chromatin organization in early land plants reveals an ancestral association between H3K27me3, transposons, and constitutive heterochromatin.</title>
        <authorList>
            <person name="Montgomery S.A."/>
            <person name="Tanizawa Y."/>
            <person name="Galik B."/>
            <person name="Wang N."/>
            <person name="Ito T."/>
            <person name="Mochizuki T."/>
            <person name="Akimcheva S."/>
            <person name="Bowman J."/>
            <person name="Cognat V."/>
            <person name="Drouard L."/>
            <person name="Ekker H."/>
            <person name="Houng S."/>
            <person name="Kohchi T."/>
            <person name="Lin S."/>
            <person name="Liu L.D."/>
            <person name="Nakamura Y."/>
            <person name="Valeeva L.R."/>
            <person name="Shakirov E.V."/>
            <person name="Shippen D.E."/>
            <person name="Wei W."/>
            <person name="Yagura M."/>
            <person name="Yamaoka S."/>
            <person name="Yamato K.T."/>
            <person name="Liu C."/>
            <person name="Berger F."/>
        </authorList>
    </citation>
    <scope>NUCLEOTIDE SEQUENCE [LARGE SCALE GENOMIC DNA]</scope>
    <source>
        <strain evidence="17">Tak-1</strain>
    </source>
</reference>
<evidence type="ECO:0000256" key="2">
    <source>
        <dbReference type="ARBA" id="ARBA00009026"/>
    </source>
</evidence>
<evidence type="ECO:0000256" key="5">
    <source>
        <dbReference type="ARBA" id="ARBA00022679"/>
    </source>
</evidence>
<dbReference type="AlphaFoldDB" id="A0A176VDP7"/>
<keyword evidence="9 14" id="KW-0694">RNA-binding</keyword>
<dbReference type="SMART" id="SM00358">
    <property type="entry name" value="DSRM"/>
    <property type="match status" value="2"/>
</dbReference>
<dbReference type="CDD" id="cd02440">
    <property type="entry name" value="AdoMet_MTases"/>
    <property type="match status" value="1"/>
</dbReference>
<evidence type="ECO:0000313" key="18">
    <source>
        <dbReference type="EMBL" id="OAE18115.1"/>
    </source>
</evidence>
<dbReference type="SMR" id="A0A176VDP7"/>
<evidence type="ECO:0000256" key="3">
    <source>
        <dbReference type="ARBA" id="ARBA00021330"/>
    </source>
</evidence>
<evidence type="ECO:0000259" key="16">
    <source>
        <dbReference type="PROSITE" id="PS50137"/>
    </source>
</evidence>
<dbReference type="Gene3D" id="3.40.50.150">
    <property type="entry name" value="Vaccinia Virus protein VP39"/>
    <property type="match status" value="1"/>
</dbReference>
<proteinExistence type="inferred from homology"/>
<evidence type="ECO:0000256" key="12">
    <source>
        <dbReference type="ARBA" id="ARBA00035025"/>
    </source>
</evidence>
<keyword evidence="8" id="KW-0460">Magnesium</keyword>
<dbReference type="Proteomes" id="UP001162541">
    <property type="component" value="Chromosome 3"/>
</dbReference>
<feature type="domain" description="DRBM" evidence="16">
    <location>
        <begin position="3"/>
        <end position="88"/>
    </location>
</feature>
<feature type="compositionally biased region" description="Low complexity" evidence="15">
    <location>
        <begin position="451"/>
        <end position="465"/>
    </location>
</feature>
<evidence type="ECO:0000256" key="6">
    <source>
        <dbReference type="ARBA" id="ARBA00022691"/>
    </source>
</evidence>
<evidence type="ECO:0000256" key="8">
    <source>
        <dbReference type="ARBA" id="ARBA00022842"/>
    </source>
</evidence>
<dbReference type="InterPro" id="IPR046357">
    <property type="entry name" value="PPIase_dom_sf"/>
</dbReference>
<dbReference type="InterPro" id="IPR040870">
    <property type="entry name" value="HEN1_dsRBD2"/>
</dbReference>
<protein>
    <recommendedName>
        <fullName evidence="3">Small RNA 2'-O-methyltransferase</fullName>
        <ecNumber evidence="12">2.1.1.386</ecNumber>
    </recommendedName>
    <alternativeName>
        <fullName evidence="11">Rotamase</fullName>
    </alternativeName>
</protein>